<dbReference type="InterPro" id="IPR012001">
    <property type="entry name" value="Thiamin_PyroP_enz_TPP-bd_dom"/>
</dbReference>
<evidence type="ECO:0000256" key="11">
    <source>
        <dbReference type="RuleBase" id="RU003591"/>
    </source>
</evidence>
<dbReference type="Gene3D" id="3.40.50.1220">
    <property type="entry name" value="TPP-binding domain"/>
    <property type="match status" value="1"/>
</dbReference>
<evidence type="ECO:0000256" key="5">
    <source>
        <dbReference type="ARBA" id="ARBA00022605"/>
    </source>
</evidence>
<dbReference type="GO" id="GO:0009097">
    <property type="term" value="P:isoleucine biosynthetic process"/>
    <property type="evidence" value="ECO:0007669"/>
    <property type="project" value="TreeGrafter"/>
</dbReference>
<dbReference type="GO" id="GO:0009099">
    <property type="term" value="P:L-valine biosynthetic process"/>
    <property type="evidence" value="ECO:0007669"/>
    <property type="project" value="TreeGrafter"/>
</dbReference>
<evidence type="ECO:0000256" key="9">
    <source>
        <dbReference type="ARBA" id="ARBA00023052"/>
    </source>
</evidence>
<organism evidence="15 16">
    <name type="scientific">Cerina litoralis</name>
    <dbReference type="NCBI Taxonomy" id="2874477"/>
    <lineage>
        <taxon>Bacteria</taxon>
        <taxon>Pseudomonadati</taxon>
        <taxon>Bacteroidota</taxon>
        <taxon>Flavobacteriia</taxon>
        <taxon>Flavobacteriales</taxon>
        <taxon>Flavobacteriaceae</taxon>
        <taxon>Cerina</taxon>
    </lineage>
</organism>
<dbReference type="SUPFAM" id="SSF52467">
    <property type="entry name" value="DHS-like NAD/FAD-binding domain"/>
    <property type="match status" value="1"/>
</dbReference>
<dbReference type="Pfam" id="PF00205">
    <property type="entry name" value="TPP_enzyme_M"/>
    <property type="match status" value="1"/>
</dbReference>
<dbReference type="AlphaFoldDB" id="A0AAE3EVN5"/>
<sequence length="577" mass="63342">METLKEKKTETKKQATVRISGAEAIIHCLLAEGVDLIYGYPGGAIMPVYDELYKYQDKLTHILSRHEQGAAYAAQGYARVTGKVGVAIATSGPGATNLVTGIADAQIDSTPLVCLTGQVARHLLGSDAFQETDIIGISTPVTKWNYQITKASEIPEIMAKAFYIARSGRPGPVLVDITKNAQIEELDFIYDRCTAVRSYKPVPKTDSRNLEIAAELINSAKKPYVIFGQGVILGEAEKQLKALIEKAGIPAAWTILGLSALDTDHPLNVGMVGMHGNYGPNVLTNECDLLIAIGMRFDDRVTGNLDTYAKQAKIIHFEIDPAEVNKNVKVDLAVLGDAKASLEALLPLIKENKHESWHNEFKEKYKIEFDTVIKAELYPTKEQLTMPEVINEINRVTMGSAVIVTDVGQHQMVTCRYAKFNRSKSNITSGGLGTMGFALPAAIGAKMGAMGREVVAIIGDGGFQMNIQELGTIFQNKTPVKIVVLNNGHLGMVRQWQELFFESRYAATVMVNPDFVKICEGYHIKSRRVKERQDLKAAVQEMMSSKDAYFLEVVVEKEDNVFPMIPSGASVSDIRLK</sequence>
<dbReference type="GO" id="GO:0050660">
    <property type="term" value="F:flavin adenine dinucleotide binding"/>
    <property type="evidence" value="ECO:0007669"/>
    <property type="project" value="InterPro"/>
</dbReference>
<evidence type="ECO:0000256" key="3">
    <source>
        <dbReference type="ARBA" id="ARBA00007812"/>
    </source>
</evidence>
<evidence type="ECO:0000259" key="14">
    <source>
        <dbReference type="Pfam" id="PF02776"/>
    </source>
</evidence>
<dbReference type="GO" id="GO:0005948">
    <property type="term" value="C:acetolactate synthase complex"/>
    <property type="evidence" value="ECO:0007669"/>
    <property type="project" value="TreeGrafter"/>
</dbReference>
<evidence type="ECO:0000256" key="4">
    <source>
        <dbReference type="ARBA" id="ARBA00013145"/>
    </source>
</evidence>
<evidence type="ECO:0000256" key="7">
    <source>
        <dbReference type="ARBA" id="ARBA00022723"/>
    </source>
</evidence>
<evidence type="ECO:0000259" key="12">
    <source>
        <dbReference type="Pfam" id="PF00205"/>
    </source>
</evidence>
<dbReference type="EMBL" id="JAIRBC010000020">
    <property type="protein sequence ID" value="MCG2461798.1"/>
    <property type="molecule type" value="Genomic_DNA"/>
</dbReference>
<dbReference type="Pfam" id="PF02776">
    <property type="entry name" value="TPP_enzyme_N"/>
    <property type="match status" value="1"/>
</dbReference>
<evidence type="ECO:0000256" key="1">
    <source>
        <dbReference type="ARBA" id="ARBA00004974"/>
    </source>
</evidence>
<dbReference type="NCBIfam" id="TIGR00118">
    <property type="entry name" value="acolac_lg"/>
    <property type="match status" value="1"/>
</dbReference>
<dbReference type="InterPro" id="IPR029035">
    <property type="entry name" value="DHS-like_NAD/FAD-binding_dom"/>
</dbReference>
<dbReference type="GO" id="GO:0000287">
    <property type="term" value="F:magnesium ion binding"/>
    <property type="evidence" value="ECO:0007669"/>
    <property type="project" value="UniProtKB-UniRule"/>
</dbReference>
<dbReference type="Gene3D" id="3.40.50.970">
    <property type="match status" value="2"/>
</dbReference>
<comment type="catalytic activity">
    <reaction evidence="11">
        <text>2 pyruvate + H(+) = (2S)-2-acetolactate + CO2</text>
        <dbReference type="Rhea" id="RHEA:25249"/>
        <dbReference type="ChEBI" id="CHEBI:15361"/>
        <dbReference type="ChEBI" id="CHEBI:15378"/>
        <dbReference type="ChEBI" id="CHEBI:16526"/>
        <dbReference type="ChEBI" id="CHEBI:58476"/>
        <dbReference type="EC" id="2.2.1.6"/>
    </reaction>
</comment>
<dbReference type="Pfam" id="PF02775">
    <property type="entry name" value="TPP_enzyme_C"/>
    <property type="match status" value="1"/>
</dbReference>
<proteinExistence type="inferred from homology"/>
<dbReference type="SUPFAM" id="SSF52518">
    <property type="entry name" value="Thiamin diphosphate-binding fold (THDP-binding)"/>
    <property type="match status" value="2"/>
</dbReference>
<name>A0AAE3EVN5_9FLAO</name>
<evidence type="ECO:0000313" key="16">
    <source>
        <dbReference type="Proteomes" id="UP001200642"/>
    </source>
</evidence>
<comment type="pathway">
    <text evidence="1 11">Amino-acid biosynthesis; L-isoleucine biosynthesis; L-isoleucine from 2-oxobutanoate: step 1/4.</text>
</comment>
<accession>A0AAE3EVN5</accession>
<evidence type="ECO:0000256" key="2">
    <source>
        <dbReference type="ARBA" id="ARBA00005025"/>
    </source>
</evidence>
<comment type="cofactor">
    <cofactor evidence="11">
        <name>thiamine diphosphate</name>
        <dbReference type="ChEBI" id="CHEBI:58937"/>
    </cofactor>
    <text evidence="11">Binds 1 thiamine pyrophosphate per subunit.</text>
</comment>
<protein>
    <recommendedName>
        <fullName evidence="4 11">Acetolactate synthase</fullName>
        <ecNumber evidence="4 11">2.2.1.6</ecNumber>
    </recommendedName>
</protein>
<comment type="cofactor">
    <cofactor evidence="11">
        <name>Mg(2+)</name>
        <dbReference type="ChEBI" id="CHEBI:18420"/>
    </cofactor>
    <text evidence="11">Binds 1 Mg(2+) ion per subunit.</text>
</comment>
<keyword evidence="6 11" id="KW-0808">Transferase</keyword>
<gene>
    <name evidence="15" type="primary">ilvB</name>
    <name evidence="15" type="ORF">K8352_13650</name>
</gene>
<dbReference type="InterPro" id="IPR011766">
    <property type="entry name" value="TPP_enzyme_TPP-bd"/>
</dbReference>
<evidence type="ECO:0000313" key="15">
    <source>
        <dbReference type="EMBL" id="MCG2461798.1"/>
    </source>
</evidence>
<dbReference type="FunFam" id="3.40.50.1220:FF:000008">
    <property type="entry name" value="Acetolactate synthase"/>
    <property type="match status" value="1"/>
</dbReference>
<dbReference type="CDD" id="cd07035">
    <property type="entry name" value="TPP_PYR_POX_like"/>
    <property type="match status" value="1"/>
</dbReference>
<comment type="pathway">
    <text evidence="2 11">Amino-acid biosynthesis; L-valine biosynthesis; L-valine from pyruvate: step 1/4.</text>
</comment>
<dbReference type="InterPro" id="IPR012000">
    <property type="entry name" value="Thiamin_PyroP_enz_cen_dom"/>
</dbReference>
<dbReference type="InterPro" id="IPR039368">
    <property type="entry name" value="AHAS_TPP"/>
</dbReference>
<keyword evidence="16" id="KW-1185">Reference proteome</keyword>
<evidence type="ECO:0000256" key="8">
    <source>
        <dbReference type="ARBA" id="ARBA00022842"/>
    </source>
</evidence>
<feature type="domain" description="Thiamine pyrophosphate enzyme TPP-binding" evidence="13">
    <location>
        <begin position="406"/>
        <end position="553"/>
    </location>
</feature>
<evidence type="ECO:0000256" key="6">
    <source>
        <dbReference type="ARBA" id="ARBA00022679"/>
    </source>
</evidence>
<feature type="domain" description="Thiamine pyrophosphate enzyme central" evidence="12">
    <location>
        <begin position="211"/>
        <end position="345"/>
    </location>
</feature>
<dbReference type="FunFam" id="3.40.50.970:FF:000007">
    <property type="entry name" value="Acetolactate synthase"/>
    <property type="match status" value="1"/>
</dbReference>
<dbReference type="InterPro" id="IPR012846">
    <property type="entry name" value="Acetolactate_synth_lsu"/>
</dbReference>
<keyword evidence="9 11" id="KW-0786">Thiamine pyrophosphate</keyword>
<reference evidence="15" key="1">
    <citation type="submission" date="2023-02" db="EMBL/GenBank/DDBJ databases">
        <title>Genome of Flavobacteriaceae gen. nov. sp. strain F89.</title>
        <authorList>
            <person name="Wang Y."/>
        </authorList>
    </citation>
    <scope>NUCLEOTIDE SEQUENCE</scope>
    <source>
        <strain evidence="15">F89</strain>
    </source>
</reference>
<keyword evidence="7 11" id="KW-0479">Metal-binding</keyword>
<dbReference type="GO" id="GO:0003984">
    <property type="term" value="F:acetolactate synthase activity"/>
    <property type="evidence" value="ECO:0007669"/>
    <property type="project" value="UniProtKB-EC"/>
</dbReference>
<dbReference type="InterPro" id="IPR045229">
    <property type="entry name" value="TPP_enz"/>
</dbReference>
<keyword evidence="8 11" id="KW-0460">Magnesium</keyword>
<dbReference type="PANTHER" id="PTHR18968">
    <property type="entry name" value="THIAMINE PYROPHOSPHATE ENZYMES"/>
    <property type="match status" value="1"/>
</dbReference>
<evidence type="ECO:0000256" key="10">
    <source>
        <dbReference type="ARBA" id="ARBA00023304"/>
    </source>
</evidence>
<dbReference type="Proteomes" id="UP001200642">
    <property type="component" value="Unassembled WGS sequence"/>
</dbReference>
<dbReference type="PANTHER" id="PTHR18968:SF13">
    <property type="entry name" value="ACETOLACTATE SYNTHASE CATALYTIC SUBUNIT, MITOCHONDRIAL"/>
    <property type="match status" value="1"/>
</dbReference>
<dbReference type="InterPro" id="IPR029061">
    <property type="entry name" value="THDP-binding"/>
</dbReference>
<comment type="similarity">
    <text evidence="3 11">Belongs to the TPP enzyme family.</text>
</comment>
<comment type="caution">
    <text evidence="15">The sequence shown here is derived from an EMBL/GenBank/DDBJ whole genome shotgun (WGS) entry which is preliminary data.</text>
</comment>
<dbReference type="CDD" id="cd02015">
    <property type="entry name" value="TPP_AHAS"/>
    <property type="match status" value="1"/>
</dbReference>
<keyword evidence="5 11" id="KW-0028">Amino-acid biosynthesis</keyword>
<dbReference type="GO" id="GO:0030976">
    <property type="term" value="F:thiamine pyrophosphate binding"/>
    <property type="evidence" value="ECO:0007669"/>
    <property type="project" value="UniProtKB-UniRule"/>
</dbReference>
<evidence type="ECO:0000259" key="13">
    <source>
        <dbReference type="Pfam" id="PF02775"/>
    </source>
</evidence>
<keyword evidence="10 11" id="KW-0100">Branched-chain amino acid biosynthesis</keyword>
<dbReference type="EC" id="2.2.1.6" evidence="4 11"/>
<feature type="domain" description="Thiamine pyrophosphate enzyme N-terminal TPP-binding" evidence="14">
    <location>
        <begin position="20"/>
        <end position="135"/>
    </location>
</feature>
<dbReference type="RefSeq" id="WP_317902940.1">
    <property type="nucleotide sequence ID" value="NZ_JAIRBC010000020.1"/>
</dbReference>